<dbReference type="Gene3D" id="3.40.50.720">
    <property type="entry name" value="NAD(P)-binding Rossmann-like Domain"/>
    <property type="match status" value="1"/>
</dbReference>
<dbReference type="InterPro" id="IPR002347">
    <property type="entry name" value="SDR_fam"/>
</dbReference>
<proteinExistence type="inferred from homology"/>
<evidence type="ECO:0000313" key="3">
    <source>
        <dbReference type="Proteomes" id="UP000838324"/>
    </source>
</evidence>
<dbReference type="Proteomes" id="UP000838324">
    <property type="component" value="Unassembled WGS sequence"/>
</dbReference>
<comment type="caution">
    <text evidence="2">The sequence shown here is derived from an EMBL/GenBank/DDBJ whole genome shotgun (WGS) entry which is preliminary data.</text>
</comment>
<dbReference type="EMBL" id="CAKMMG010000001">
    <property type="protein sequence ID" value="CAH1191130.1"/>
    <property type="molecule type" value="Genomic_DNA"/>
</dbReference>
<evidence type="ECO:0000256" key="1">
    <source>
        <dbReference type="ARBA" id="ARBA00006484"/>
    </source>
</evidence>
<dbReference type="PANTHER" id="PTHR42760">
    <property type="entry name" value="SHORT-CHAIN DEHYDROGENASES/REDUCTASES FAMILY MEMBER"/>
    <property type="match status" value="1"/>
</dbReference>
<dbReference type="SUPFAM" id="SSF51735">
    <property type="entry name" value="NAD(P)-binding Rossmann-fold domains"/>
    <property type="match status" value="1"/>
</dbReference>
<dbReference type="CDD" id="cd05233">
    <property type="entry name" value="SDR_c"/>
    <property type="match status" value="1"/>
</dbReference>
<gene>
    <name evidence="2" type="primary">lvr</name>
    <name evidence="2" type="ORF">PAECIP111892_00506</name>
</gene>
<dbReference type="InterPro" id="IPR036291">
    <property type="entry name" value="NAD(P)-bd_dom_sf"/>
</dbReference>
<protein>
    <submittedName>
        <fullName evidence="2">Levodione reductase</fullName>
        <ecNumber evidence="2">1.1.1.-</ecNumber>
    </submittedName>
</protein>
<dbReference type="Pfam" id="PF13561">
    <property type="entry name" value="adh_short_C2"/>
    <property type="match status" value="1"/>
</dbReference>
<name>A0ABN8FRT4_9BACL</name>
<dbReference type="PRINTS" id="PR00080">
    <property type="entry name" value="SDRFAMILY"/>
</dbReference>
<evidence type="ECO:0000313" key="2">
    <source>
        <dbReference type="EMBL" id="CAH1191130.1"/>
    </source>
</evidence>
<dbReference type="GO" id="GO:0016491">
    <property type="term" value="F:oxidoreductase activity"/>
    <property type="evidence" value="ECO:0007669"/>
    <property type="project" value="UniProtKB-KW"/>
</dbReference>
<keyword evidence="3" id="KW-1185">Reference proteome</keyword>
<reference evidence="2" key="1">
    <citation type="submission" date="2022-01" db="EMBL/GenBank/DDBJ databases">
        <authorList>
            <person name="Criscuolo A."/>
        </authorList>
    </citation>
    <scope>NUCLEOTIDE SEQUENCE</scope>
    <source>
        <strain evidence="2">CIP111892</strain>
    </source>
</reference>
<keyword evidence="2" id="KW-0560">Oxidoreductase</keyword>
<sequence length="272" mass="28779">MRNNTEPKLYNKESGVLMNHRFSGKVAIVTGAGSGIGRASAIRLALEGASVVCVTISNSGKATAREITELGGESLFIQGDVSKEAVVKGIIKDTIDRYGKIDCLYNNAAITGDNQLVEEYPVETFERVIDTNLISQFMMMKYAIPYMPSGSAILNCASLHGTIGMAGDAAYSASKHAIIGLTKSVAAEVGPRNIRANVLAPGPVPTVMMGRYERLLSDDIEGLQSAIASGTALKRYGTADEIANFVCFLLSDEAGFITGTVHLIDGGYSATK</sequence>
<organism evidence="2 3">
    <name type="scientific">Paenibacillus auburnensis</name>
    <dbReference type="NCBI Taxonomy" id="2905649"/>
    <lineage>
        <taxon>Bacteria</taxon>
        <taxon>Bacillati</taxon>
        <taxon>Bacillota</taxon>
        <taxon>Bacilli</taxon>
        <taxon>Bacillales</taxon>
        <taxon>Paenibacillaceae</taxon>
        <taxon>Paenibacillus</taxon>
    </lineage>
</organism>
<dbReference type="PROSITE" id="PS00061">
    <property type="entry name" value="ADH_SHORT"/>
    <property type="match status" value="1"/>
</dbReference>
<comment type="similarity">
    <text evidence="1">Belongs to the short-chain dehydrogenases/reductases (SDR) family.</text>
</comment>
<dbReference type="InterPro" id="IPR020904">
    <property type="entry name" value="Sc_DH/Rdtase_CS"/>
</dbReference>
<accession>A0ABN8FRT4</accession>
<dbReference type="PRINTS" id="PR00081">
    <property type="entry name" value="GDHRDH"/>
</dbReference>
<dbReference type="PANTHER" id="PTHR42760:SF124">
    <property type="entry name" value="SHORT-CHAIN DEHYDROGENASE_REDUCTASE"/>
    <property type="match status" value="1"/>
</dbReference>
<dbReference type="EC" id="1.1.1.-" evidence="2"/>